<accession>A0AAV5W0R7</accession>
<feature type="repeat" description="WD" evidence="16">
    <location>
        <begin position="1472"/>
        <end position="1515"/>
    </location>
</feature>
<dbReference type="InterPro" id="IPR056533">
    <property type="entry name" value="KIF21A/B_hel_1"/>
</dbReference>
<sequence>MESSSTSMSSSSPPDATVQVALRIRPQGTREKLEGSKICTLVTPGEPQITIGSDRSFTYDQVFDQSTPQRDVYEKCIERLVEGTLDGYNATVLAYGQTGSGKTHTMGTAFDTGAVDEEDLGVIPRSINHVFRRIAELKSKADEEGKIAPSFEVSVQFTELYNEEIIDLLDEEGVNAGNIRIHEDSRGEIYMQGVATRIVVDTLNTLEILKGGALRRTVASTNMNEQSSRSHAIFSMLIAQKRVPEGVEFTAETEMEMLTAKFHFVDLAGSERLKRTGATGDRAKEGISINCGLLSLGNVISALGGANGKVSHVPYRDSKLTRLLQDSLGGNSRTLMIACISPSDSDFVETLNTLKYANRAKNIKNKVVANQDKSSKLISELRVKITMLENELLEFRQGRRTIGVDGEDALNDQYHENVMLTAEVNQLRFRLKALQETNEIMRARNVDLVTAAATARVHHADGVEGAVNGEGSDGSQDVVASTIRHYVEEMERMRSSLVESNSTAEALRKELAKWKKGGNRPNAMMESTVKMNEALLEEAKADVEKMKKRVEKEKIDATSDYSSDRPSDVNEEETSNSDVDGDIDDEEEEENENEGDRECRIIQDNLVDLQNEITIKERLIEELERSERRLTEVRVAYEKKLGELSLRIRATEAERDRIVADLMAKEKGGDGKKENEAAKKVREDYEARLGDMRREFKKLQSVEKEHKRMQARQVAEQQQLKRFQAELTEMKKIKVELMKKMKEESKKAQVQRMADAKKMANLDKEARKRDNRIKQLEMKDKQREIFVKRTTEEMNKMRRQQRTPVTGARAPLQSGSAANRIGLKLQTRPEVAKGGKEAKAEAAAVAFSLKHARVKWTLIEKKLARLVVQRQTVLKLEEELERNMDERRRLIDQIHLFEKKFATSTDLSEREVISELVDGCRQKMAYVQDEIQELQLNICEMDGNKDEEDEDTKDLDANVESVIERCSSMVEAKYLMQHLFNYSLEQSVSAAKFEAANKACEARIEQLVQQSYINEQLLSTVIEGDRNTASDIVDALESSHRSNSKRTLARTPSTISTTGEFDMEGGSRKQRTRASAVEELLYPSSESTAPSTVDGSMTGRSENDERRERRSRNSLLVGLPIITSPFTRNSSGRATVTGVPLRPRQIGGERSSVITTTSTVLSPTGPSRLSLTPNLFPSLNQNSSNGSTRRHPLTTVRSLLAEKQFNRKEGRIVAARGDERSGKRLTRTHTLEGHSKAILAVDSSEERLITGSKDRSAKVWDLQRSLEMYTFNQHPNNVTAVKLVPHSHLALTVSLHQVRVWDLRTSSCVRVLQSSGQVVDGDGGSVGSRQNTIPFMEQQINAITIDPLGKLLFTSFKDEVKIWNLERNGAYGKLLSASHSSQSEVSCLALAHSTESSSKYDVFTGSRDHYVKMYEVPSNGSTIAQASFEFAPPHYDNVTALLPLNNFIFTAGKDKNIMKFNKSDMKRDHLEINAHNNYIQSLTSIRLDNADILVSACKEGTIKLWDVETTRRLPLIEQISSAHGDSINELSSNSSLLFSASSDQTVGFWRAAASC</sequence>
<keyword evidence="7 16" id="KW-0853">WD repeat</keyword>
<dbReference type="PROSITE" id="PS00678">
    <property type="entry name" value="WD_REPEATS_1"/>
    <property type="match status" value="1"/>
</dbReference>
<dbReference type="Proteomes" id="UP001432322">
    <property type="component" value="Unassembled WGS sequence"/>
</dbReference>
<feature type="region of interest" description="Disordered" evidence="19">
    <location>
        <begin position="550"/>
        <end position="599"/>
    </location>
</feature>
<keyword evidence="9" id="KW-0677">Repeat</keyword>
<dbReference type="SUPFAM" id="SSF50978">
    <property type="entry name" value="WD40 repeat-like"/>
    <property type="match status" value="1"/>
</dbReference>
<keyword evidence="11 17" id="KW-0067">ATP-binding</keyword>
<feature type="coiled-coil region" evidence="18">
    <location>
        <begin position="417"/>
        <end position="444"/>
    </location>
</feature>
<keyword evidence="22" id="KW-1185">Reference proteome</keyword>
<dbReference type="CDD" id="cd22248">
    <property type="entry name" value="Rcc_KIF21"/>
    <property type="match status" value="1"/>
</dbReference>
<dbReference type="GO" id="GO:0005874">
    <property type="term" value="C:microtubule"/>
    <property type="evidence" value="ECO:0007669"/>
    <property type="project" value="UniProtKB-KW"/>
</dbReference>
<dbReference type="SMART" id="SM00320">
    <property type="entry name" value="WD40"/>
    <property type="match status" value="7"/>
</dbReference>
<evidence type="ECO:0000256" key="7">
    <source>
        <dbReference type="ARBA" id="ARBA00022574"/>
    </source>
</evidence>
<evidence type="ECO:0000256" key="15">
    <source>
        <dbReference type="ARBA" id="ARBA00023273"/>
    </source>
</evidence>
<dbReference type="GO" id="GO:0005875">
    <property type="term" value="C:microtubule associated complex"/>
    <property type="evidence" value="ECO:0007669"/>
    <property type="project" value="TreeGrafter"/>
</dbReference>
<dbReference type="InterPro" id="IPR027417">
    <property type="entry name" value="P-loop_NTPase"/>
</dbReference>
<dbReference type="InterPro" id="IPR056532">
    <property type="entry name" value="KIF21A/B_hel_2"/>
</dbReference>
<dbReference type="GO" id="GO:0030426">
    <property type="term" value="C:growth cone"/>
    <property type="evidence" value="ECO:0007669"/>
    <property type="project" value="UniProtKB-SubCell"/>
</dbReference>
<dbReference type="CDD" id="cd00200">
    <property type="entry name" value="WD40"/>
    <property type="match status" value="1"/>
</dbReference>
<dbReference type="InterPro" id="IPR015943">
    <property type="entry name" value="WD40/YVTN_repeat-like_dom_sf"/>
</dbReference>
<dbReference type="Pfam" id="PF25764">
    <property type="entry name" value="KIF21A_4th"/>
    <property type="match status" value="1"/>
</dbReference>
<dbReference type="SUPFAM" id="SSF52540">
    <property type="entry name" value="P-loop containing nucleoside triphosphate hydrolases"/>
    <property type="match status" value="1"/>
</dbReference>
<evidence type="ECO:0000256" key="17">
    <source>
        <dbReference type="PROSITE-ProRule" id="PRU00283"/>
    </source>
</evidence>
<evidence type="ECO:0000256" key="16">
    <source>
        <dbReference type="PROSITE-ProRule" id="PRU00221"/>
    </source>
</evidence>
<keyword evidence="10 17" id="KW-0547">Nucleotide-binding</keyword>
<dbReference type="CDD" id="cd01372">
    <property type="entry name" value="KISc_KIF4"/>
    <property type="match status" value="1"/>
</dbReference>
<evidence type="ECO:0000256" key="2">
    <source>
        <dbReference type="ARBA" id="ARBA00004279"/>
    </source>
</evidence>
<dbReference type="Pfam" id="PF23204">
    <property type="entry name" value="KIF21A_2nd"/>
    <property type="match status" value="1"/>
</dbReference>
<feature type="domain" description="Kinesin motor" evidence="20">
    <location>
        <begin position="17"/>
        <end position="363"/>
    </location>
</feature>
<evidence type="ECO:0000313" key="21">
    <source>
        <dbReference type="EMBL" id="GMT23895.1"/>
    </source>
</evidence>
<feature type="coiled-coil region" evidence="18">
    <location>
        <begin position="606"/>
        <end position="779"/>
    </location>
</feature>
<evidence type="ECO:0000256" key="8">
    <source>
        <dbReference type="ARBA" id="ARBA00022701"/>
    </source>
</evidence>
<keyword evidence="8" id="KW-0493">Microtubule</keyword>
<dbReference type="Pfam" id="PF00400">
    <property type="entry name" value="WD40"/>
    <property type="match status" value="3"/>
</dbReference>
<evidence type="ECO:0000256" key="18">
    <source>
        <dbReference type="SAM" id="Coils"/>
    </source>
</evidence>
<dbReference type="Pfam" id="PF00225">
    <property type="entry name" value="Kinesin"/>
    <property type="match status" value="1"/>
</dbReference>
<evidence type="ECO:0000256" key="1">
    <source>
        <dbReference type="ARBA" id="ARBA00004245"/>
    </source>
</evidence>
<feature type="compositionally biased region" description="Basic and acidic residues" evidence="19">
    <location>
        <begin position="550"/>
        <end position="568"/>
    </location>
</feature>
<evidence type="ECO:0000256" key="11">
    <source>
        <dbReference type="ARBA" id="ARBA00022840"/>
    </source>
</evidence>
<feature type="binding site" evidence="17">
    <location>
        <begin position="96"/>
        <end position="103"/>
    </location>
    <ligand>
        <name>ATP</name>
        <dbReference type="ChEBI" id="CHEBI:30616"/>
    </ligand>
</feature>
<dbReference type="GO" id="GO:0051231">
    <property type="term" value="P:spindle elongation"/>
    <property type="evidence" value="ECO:0007669"/>
    <property type="project" value="TreeGrafter"/>
</dbReference>
<evidence type="ECO:0000256" key="13">
    <source>
        <dbReference type="ARBA" id="ARBA00023175"/>
    </source>
</evidence>
<keyword evidence="12 18" id="KW-0175">Coiled coil</keyword>
<dbReference type="GO" id="GO:0003777">
    <property type="term" value="F:microtubule motor activity"/>
    <property type="evidence" value="ECO:0007669"/>
    <property type="project" value="InterPro"/>
</dbReference>
<evidence type="ECO:0000259" key="20">
    <source>
        <dbReference type="PROSITE" id="PS50067"/>
    </source>
</evidence>
<dbReference type="PROSITE" id="PS50294">
    <property type="entry name" value="WD_REPEATS_REGION"/>
    <property type="match status" value="1"/>
</dbReference>
<comment type="caution">
    <text evidence="21">The sequence shown here is derived from an EMBL/GenBank/DDBJ whole genome shotgun (WGS) entry which is preliminary data.</text>
</comment>
<feature type="repeat" description="WD" evidence="16">
    <location>
        <begin position="1231"/>
        <end position="1270"/>
    </location>
</feature>
<proteinExistence type="inferred from homology"/>
<dbReference type="PROSITE" id="PS00411">
    <property type="entry name" value="KINESIN_MOTOR_1"/>
    <property type="match status" value="1"/>
</dbReference>
<dbReference type="GO" id="GO:0008017">
    <property type="term" value="F:microtubule binding"/>
    <property type="evidence" value="ECO:0007669"/>
    <property type="project" value="InterPro"/>
</dbReference>
<keyword evidence="5" id="KW-0963">Cytoplasm</keyword>
<gene>
    <name evidence="21" type="ORF">PFISCL1PPCAC_15192</name>
</gene>
<dbReference type="GO" id="GO:0007018">
    <property type="term" value="P:microtubule-based movement"/>
    <property type="evidence" value="ECO:0007669"/>
    <property type="project" value="InterPro"/>
</dbReference>
<feature type="region of interest" description="Disordered" evidence="19">
    <location>
        <begin position="1037"/>
        <end position="1114"/>
    </location>
</feature>
<feature type="compositionally biased region" description="Polar residues" evidence="19">
    <location>
        <begin position="1050"/>
        <end position="1059"/>
    </location>
</feature>
<keyword evidence="15" id="KW-0966">Cell projection</keyword>
<dbReference type="SMART" id="SM00129">
    <property type="entry name" value="KISc"/>
    <property type="match status" value="1"/>
</dbReference>
<dbReference type="GO" id="GO:0005524">
    <property type="term" value="F:ATP binding"/>
    <property type="evidence" value="ECO:0007669"/>
    <property type="project" value="UniProtKB-UniRule"/>
</dbReference>
<name>A0AAV5W0R7_9BILA</name>
<dbReference type="InterPro" id="IPR019821">
    <property type="entry name" value="Kinesin_motor_CS"/>
</dbReference>
<dbReference type="PANTHER" id="PTHR47969">
    <property type="entry name" value="CHROMOSOME-ASSOCIATED KINESIN KIF4A-RELATED"/>
    <property type="match status" value="1"/>
</dbReference>
<dbReference type="GO" id="GO:0007052">
    <property type="term" value="P:mitotic spindle organization"/>
    <property type="evidence" value="ECO:0007669"/>
    <property type="project" value="TreeGrafter"/>
</dbReference>
<evidence type="ECO:0000256" key="5">
    <source>
        <dbReference type="ARBA" id="ARBA00022490"/>
    </source>
</evidence>
<dbReference type="PRINTS" id="PR00380">
    <property type="entry name" value="KINESINHEAVY"/>
</dbReference>
<evidence type="ECO:0000256" key="19">
    <source>
        <dbReference type="SAM" id="MobiDB-lite"/>
    </source>
</evidence>
<dbReference type="InterPro" id="IPR001752">
    <property type="entry name" value="Kinesin_motor_dom"/>
</dbReference>
<dbReference type="EMBL" id="BTSY01000004">
    <property type="protein sequence ID" value="GMT23895.1"/>
    <property type="molecule type" value="Genomic_DNA"/>
</dbReference>
<evidence type="ECO:0000256" key="6">
    <source>
        <dbReference type="ARBA" id="ARBA00022553"/>
    </source>
</evidence>
<keyword evidence="6" id="KW-0597">Phosphoprotein</keyword>
<evidence type="ECO:0000256" key="10">
    <source>
        <dbReference type="ARBA" id="ARBA00022741"/>
    </source>
</evidence>
<reference evidence="21" key="1">
    <citation type="submission" date="2023-10" db="EMBL/GenBank/DDBJ databases">
        <title>Genome assembly of Pristionchus species.</title>
        <authorList>
            <person name="Yoshida K."/>
            <person name="Sommer R.J."/>
        </authorList>
    </citation>
    <scope>NUCLEOTIDE SEQUENCE</scope>
    <source>
        <strain evidence="21">RS5133</strain>
    </source>
</reference>
<dbReference type="PANTHER" id="PTHR47969:SF28">
    <property type="entry name" value="KINESIN-LIKE PROTEIN KIF21B"/>
    <property type="match status" value="1"/>
</dbReference>
<dbReference type="PROSITE" id="PS50067">
    <property type="entry name" value="KINESIN_MOTOR_2"/>
    <property type="match status" value="1"/>
</dbReference>
<evidence type="ECO:0000256" key="9">
    <source>
        <dbReference type="ARBA" id="ARBA00022737"/>
    </source>
</evidence>
<dbReference type="Gene3D" id="3.40.850.10">
    <property type="entry name" value="Kinesin motor domain"/>
    <property type="match status" value="1"/>
</dbReference>
<feature type="compositionally biased region" description="Acidic residues" evidence="19">
    <location>
        <begin position="569"/>
        <end position="593"/>
    </location>
</feature>
<dbReference type="PROSITE" id="PS50082">
    <property type="entry name" value="WD_REPEATS_2"/>
    <property type="match status" value="3"/>
</dbReference>
<feature type="compositionally biased region" description="Polar residues" evidence="19">
    <location>
        <begin position="1084"/>
        <end position="1099"/>
    </location>
</feature>
<evidence type="ECO:0000256" key="4">
    <source>
        <dbReference type="ARBA" id="ARBA00004624"/>
    </source>
</evidence>
<dbReference type="FunFam" id="3.40.850.10:FF:000011">
    <property type="entry name" value="Kinesin family member 21A"/>
    <property type="match status" value="1"/>
</dbReference>
<organism evidence="21 22">
    <name type="scientific">Pristionchus fissidentatus</name>
    <dbReference type="NCBI Taxonomy" id="1538716"/>
    <lineage>
        <taxon>Eukaryota</taxon>
        <taxon>Metazoa</taxon>
        <taxon>Ecdysozoa</taxon>
        <taxon>Nematoda</taxon>
        <taxon>Chromadorea</taxon>
        <taxon>Rhabditida</taxon>
        <taxon>Rhabditina</taxon>
        <taxon>Diplogasteromorpha</taxon>
        <taxon>Diplogasteroidea</taxon>
        <taxon>Neodiplogasteridae</taxon>
        <taxon>Pristionchus</taxon>
    </lineage>
</organism>
<protein>
    <recommendedName>
        <fullName evidence="20">Kinesin motor domain-containing protein</fullName>
    </recommendedName>
</protein>
<dbReference type="InterPro" id="IPR019775">
    <property type="entry name" value="WD40_repeat_CS"/>
</dbReference>
<dbReference type="InterPro" id="IPR001680">
    <property type="entry name" value="WD40_rpt"/>
</dbReference>
<comment type="subcellular location">
    <subcellularLocation>
        <location evidence="3">Cell projection</location>
        <location evidence="3">Axon</location>
    </subcellularLocation>
    <subcellularLocation>
        <location evidence="2">Cell projection</location>
        <location evidence="2">Dendrite</location>
    </subcellularLocation>
    <subcellularLocation>
        <location evidence="4">Cell projection</location>
        <location evidence="4">Growth cone</location>
    </subcellularLocation>
    <subcellularLocation>
        <location evidence="1">Cytoplasm</location>
        <location evidence="1">Cytoskeleton</location>
    </subcellularLocation>
</comment>
<dbReference type="InterPro" id="IPR036961">
    <property type="entry name" value="Kinesin_motor_dom_sf"/>
</dbReference>
<dbReference type="Gene3D" id="2.130.10.10">
    <property type="entry name" value="YVTN repeat-like/Quinoprotein amine dehydrogenase"/>
    <property type="match status" value="2"/>
</dbReference>
<dbReference type="GO" id="GO:0030425">
    <property type="term" value="C:dendrite"/>
    <property type="evidence" value="ECO:0007669"/>
    <property type="project" value="UniProtKB-SubCell"/>
</dbReference>
<evidence type="ECO:0000256" key="14">
    <source>
        <dbReference type="ARBA" id="ARBA00023212"/>
    </source>
</evidence>
<keyword evidence="13 17" id="KW-0505">Motor protein</keyword>
<comment type="similarity">
    <text evidence="17">Belongs to the TRAFAC class myosin-kinesin ATPase superfamily. Kinesin family.</text>
</comment>
<evidence type="ECO:0000256" key="12">
    <source>
        <dbReference type="ARBA" id="ARBA00023054"/>
    </source>
</evidence>
<evidence type="ECO:0000313" key="22">
    <source>
        <dbReference type="Proteomes" id="UP001432322"/>
    </source>
</evidence>
<evidence type="ECO:0000256" key="3">
    <source>
        <dbReference type="ARBA" id="ARBA00004489"/>
    </source>
</evidence>
<keyword evidence="14" id="KW-0206">Cytoskeleton</keyword>
<dbReference type="Pfam" id="PF23203">
    <property type="entry name" value="KIF21A"/>
    <property type="match status" value="1"/>
</dbReference>
<dbReference type="InterPro" id="IPR027640">
    <property type="entry name" value="Kinesin-like_fam"/>
</dbReference>
<feature type="repeat" description="WD" evidence="16">
    <location>
        <begin position="1271"/>
        <end position="1311"/>
    </location>
</feature>
<dbReference type="InterPro" id="IPR036322">
    <property type="entry name" value="WD40_repeat_dom_sf"/>
</dbReference>